<comment type="caution">
    <text evidence="4">The sequence shown here is derived from an EMBL/GenBank/DDBJ whole genome shotgun (WGS) entry which is preliminary data.</text>
</comment>
<accession>A0A9D1GYB4</accession>
<evidence type="ECO:0000259" key="2">
    <source>
        <dbReference type="Pfam" id="PF04542"/>
    </source>
</evidence>
<dbReference type="Pfam" id="PF20239">
    <property type="entry name" value="DUF6596"/>
    <property type="match status" value="1"/>
</dbReference>
<dbReference type="InterPro" id="IPR013325">
    <property type="entry name" value="RNA_pol_sigma_r2"/>
</dbReference>
<proteinExistence type="predicted"/>
<dbReference type="GO" id="GO:0006352">
    <property type="term" value="P:DNA-templated transcription initiation"/>
    <property type="evidence" value="ECO:0007669"/>
    <property type="project" value="InterPro"/>
</dbReference>
<dbReference type="SUPFAM" id="SSF88946">
    <property type="entry name" value="Sigma2 domain of RNA polymerase sigma factors"/>
    <property type="match status" value="1"/>
</dbReference>
<organism evidence="4 5">
    <name type="scientific">Candidatus Avipropionibacterium avicola</name>
    <dbReference type="NCBI Taxonomy" id="2840701"/>
    <lineage>
        <taxon>Bacteria</taxon>
        <taxon>Bacillati</taxon>
        <taxon>Actinomycetota</taxon>
        <taxon>Actinomycetes</taxon>
        <taxon>Propionibacteriales</taxon>
        <taxon>Propionibacteriaceae</taxon>
        <taxon>Propionibacteriaceae incertae sedis</taxon>
        <taxon>Candidatus Avipropionibacterium</taxon>
    </lineage>
</organism>
<feature type="domain" description="DUF6596" evidence="3">
    <location>
        <begin position="177"/>
        <end position="276"/>
    </location>
</feature>
<evidence type="ECO:0000313" key="5">
    <source>
        <dbReference type="Proteomes" id="UP000886842"/>
    </source>
</evidence>
<dbReference type="Proteomes" id="UP000886842">
    <property type="component" value="Unassembled WGS sequence"/>
</dbReference>
<sequence length="416" mass="45896">MTAVVGEQVWRRETPHLLAALLRRHGDFAACEDAVQEALIEASRQWPTKGVPEKPRGWLLRVASRRLIDSSRQDTARRERERRSALLDHADRPLDPGPSVEDHDTTLDVLTLCCHPALTPESQVMLALRTVLGLTTKQVAAVYLIPAATAGQRISRAKATIDTHHRRFPPPTCASERLPALLHMLYLMYTAGHSRSEGDLLDTEVTTEAIRLARLLHTTFPEESEVTGLLSLMLLSEARRPARTTAAGDVVTLREQDRSRWDHQALAEGIDLIEQALPAGPVGAYQLQAAISAVHSEAATWDDTDWEQIVELYAMLTHVAPSPTVTLNHAVAIGEVQGPEVALSILDPLLDDPRMSRGHRLHAVRAQLLEAGGRHPEAVAAYRTASRLCTSIPEQRHLNNQLTRLQAVIDHGLTNP</sequence>
<dbReference type="PANTHER" id="PTHR47756:SF2">
    <property type="entry name" value="BLL6612 PROTEIN"/>
    <property type="match status" value="1"/>
</dbReference>
<evidence type="ECO:0000259" key="3">
    <source>
        <dbReference type="Pfam" id="PF20239"/>
    </source>
</evidence>
<dbReference type="AlphaFoldDB" id="A0A9D1GYB4"/>
<name>A0A9D1GYB4_9ACTN</name>
<evidence type="ECO:0000256" key="1">
    <source>
        <dbReference type="SAM" id="MobiDB-lite"/>
    </source>
</evidence>
<dbReference type="Gene3D" id="1.10.10.10">
    <property type="entry name" value="Winged helix-like DNA-binding domain superfamily/Winged helix DNA-binding domain"/>
    <property type="match status" value="1"/>
</dbReference>
<reference evidence="4" key="2">
    <citation type="journal article" date="2021" name="PeerJ">
        <title>Extensive microbial diversity within the chicken gut microbiome revealed by metagenomics and culture.</title>
        <authorList>
            <person name="Gilroy R."/>
            <person name="Ravi A."/>
            <person name="Getino M."/>
            <person name="Pursley I."/>
            <person name="Horton D.L."/>
            <person name="Alikhan N.F."/>
            <person name="Baker D."/>
            <person name="Gharbi K."/>
            <person name="Hall N."/>
            <person name="Watson M."/>
            <person name="Adriaenssens E.M."/>
            <person name="Foster-Nyarko E."/>
            <person name="Jarju S."/>
            <person name="Secka A."/>
            <person name="Antonio M."/>
            <person name="Oren A."/>
            <person name="Chaudhuri R.R."/>
            <person name="La Ragione R."/>
            <person name="Hildebrand F."/>
            <person name="Pallen M.J."/>
        </authorList>
    </citation>
    <scope>NUCLEOTIDE SEQUENCE</scope>
    <source>
        <strain evidence="4">ChiGjej1B1-24693</strain>
    </source>
</reference>
<feature type="domain" description="RNA polymerase sigma-70 region 2" evidence="2">
    <location>
        <begin position="11"/>
        <end position="74"/>
    </location>
</feature>
<dbReference type="InterPro" id="IPR007627">
    <property type="entry name" value="RNA_pol_sigma70_r2"/>
</dbReference>
<dbReference type="InterPro" id="IPR046531">
    <property type="entry name" value="DUF6596"/>
</dbReference>
<evidence type="ECO:0000313" key="4">
    <source>
        <dbReference type="EMBL" id="HIT76076.1"/>
    </source>
</evidence>
<dbReference type="EMBL" id="DVLP01000319">
    <property type="protein sequence ID" value="HIT76076.1"/>
    <property type="molecule type" value="Genomic_DNA"/>
</dbReference>
<protein>
    <submittedName>
        <fullName evidence="4">Uncharacterized protein</fullName>
    </submittedName>
</protein>
<dbReference type="SUPFAM" id="SSF88659">
    <property type="entry name" value="Sigma3 and sigma4 domains of RNA polymerase sigma factors"/>
    <property type="match status" value="1"/>
</dbReference>
<gene>
    <name evidence="4" type="ORF">IAA98_10855</name>
</gene>
<dbReference type="InterPro" id="IPR036388">
    <property type="entry name" value="WH-like_DNA-bd_sf"/>
</dbReference>
<dbReference type="Gene3D" id="1.10.1740.10">
    <property type="match status" value="1"/>
</dbReference>
<dbReference type="Pfam" id="PF04542">
    <property type="entry name" value="Sigma70_r2"/>
    <property type="match status" value="1"/>
</dbReference>
<dbReference type="PANTHER" id="PTHR47756">
    <property type="entry name" value="BLL6612 PROTEIN-RELATED"/>
    <property type="match status" value="1"/>
</dbReference>
<feature type="region of interest" description="Disordered" evidence="1">
    <location>
        <begin position="70"/>
        <end position="101"/>
    </location>
</feature>
<dbReference type="GO" id="GO:0003700">
    <property type="term" value="F:DNA-binding transcription factor activity"/>
    <property type="evidence" value="ECO:0007669"/>
    <property type="project" value="InterPro"/>
</dbReference>
<dbReference type="InterPro" id="IPR013324">
    <property type="entry name" value="RNA_pol_sigma_r3/r4-like"/>
</dbReference>
<reference evidence="4" key="1">
    <citation type="submission" date="2020-10" db="EMBL/GenBank/DDBJ databases">
        <authorList>
            <person name="Gilroy R."/>
        </authorList>
    </citation>
    <scope>NUCLEOTIDE SEQUENCE</scope>
    <source>
        <strain evidence="4">ChiGjej1B1-24693</strain>
    </source>
</reference>